<evidence type="ECO:0000256" key="1">
    <source>
        <dbReference type="ARBA" id="ARBA00007608"/>
    </source>
</evidence>
<dbReference type="CDD" id="cd03675">
    <property type="entry name" value="NUDIX_Hydrolase"/>
    <property type="match status" value="1"/>
</dbReference>
<gene>
    <name evidence="4" type="primary">nudJ</name>
    <name evidence="6" type="ORF">DM484_11140</name>
</gene>
<dbReference type="SUPFAM" id="SSF55811">
    <property type="entry name" value="Nudix"/>
    <property type="match status" value="1"/>
</dbReference>
<dbReference type="EMBL" id="QJPH01000294">
    <property type="protein sequence ID" value="PZN79670.1"/>
    <property type="molecule type" value="Genomic_DNA"/>
</dbReference>
<dbReference type="Gene3D" id="3.90.79.10">
    <property type="entry name" value="Nucleoside Triphosphate Pyrophosphohydrolase"/>
    <property type="match status" value="1"/>
</dbReference>
<dbReference type="PROSITE" id="PS51462">
    <property type="entry name" value="NUDIX"/>
    <property type="match status" value="1"/>
</dbReference>
<dbReference type="GO" id="GO:0004787">
    <property type="term" value="F:thiamine diphosphate phosphatase activity"/>
    <property type="evidence" value="ECO:0007669"/>
    <property type="project" value="InterPro"/>
</dbReference>
<evidence type="ECO:0000256" key="3">
    <source>
        <dbReference type="ARBA" id="ARBA00015552"/>
    </source>
</evidence>
<comment type="similarity">
    <text evidence="1 4">Belongs to the Nudix hydrolase family. NudJ subfamily.</text>
</comment>
<evidence type="ECO:0000313" key="7">
    <source>
        <dbReference type="Proteomes" id="UP000249396"/>
    </source>
</evidence>
<dbReference type="AlphaFoldDB" id="A0A2W4SWZ6"/>
<keyword evidence="4 6" id="KW-0378">Hydrolase</keyword>
<comment type="cofactor">
    <cofactor evidence="4">
        <name>Mg(2+)</name>
        <dbReference type="ChEBI" id="CHEBI:18420"/>
    </cofactor>
</comment>
<comment type="subunit">
    <text evidence="2 4">Monomer.</text>
</comment>
<keyword evidence="4" id="KW-0460">Magnesium</keyword>
<dbReference type="PANTHER" id="PTHR43222:SF11">
    <property type="entry name" value="PHOSPHATASE NUDJ"/>
    <property type="match status" value="1"/>
</dbReference>
<feature type="domain" description="Nudix hydrolase" evidence="5">
    <location>
        <begin position="12"/>
        <end position="143"/>
    </location>
</feature>
<dbReference type="EC" id="3.6.1.-" evidence="4"/>
<proteinExistence type="inferred from homology"/>
<dbReference type="Pfam" id="PF00293">
    <property type="entry name" value="NUDIX"/>
    <property type="match status" value="1"/>
</dbReference>
<dbReference type="GO" id="GO:0017110">
    <property type="term" value="F:nucleoside diphosphate phosphatase activity"/>
    <property type="evidence" value="ECO:0007669"/>
    <property type="project" value="InterPro"/>
</dbReference>
<dbReference type="InterPro" id="IPR015797">
    <property type="entry name" value="NUDIX_hydrolase-like_dom_sf"/>
</dbReference>
<protein>
    <recommendedName>
        <fullName evidence="3 4">Phosphatase NudJ</fullName>
        <ecNumber evidence="4">3.6.1.-</ecNumber>
    </recommendedName>
</protein>
<dbReference type="Proteomes" id="UP000249396">
    <property type="component" value="Unassembled WGS sequence"/>
</dbReference>
<accession>A0A2W4SWZ6</accession>
<reference evidence="6 7" key="1">
    <citation type="journal article" date="2018" name="Aquat. Microb. Ecol.">
        <title>Gammaproteobacterial methanotrophs dominate.</title>
        <authorList>
            <person name="Rissanen A.J."/>
            <person name="Saarenheimo J."/>
            <person name="Tiirola M."/>
            <person name="Peura S."/>
            <person name="Aalto S.L."/>
            <person name="Karvinen A."/>
            <person name="Nykanen H."/>
        </authorList>
    </citation>
    <scope>NUCLEOTIDE SEQUENCE [LARGE SCALE GENOMIC DNA]</scope>
    <source>
        <strain evidence="6">AMbin10</strain>
    </source>
</reference>
<evidence type="ECO:0000313" key="6">
    <source>
        <dbReference type="EMBL" id="PZN79670.1"/>
    </source>
</evidence>
<dbReference type="InterPro" id="IPR033713">
    <property type="entry name" value="NudJ"/>
</dbReference>
<evidence type="ECO:0000256" key="2">
    <source>
        <dbReference type="ARBA" id="ARBA00011245"/>
    </source>
</evidence>
<comment type="caution">
    <text evidence="6">The sequence shown here is derived from an EMBL/GenBank/DDBJ whole genome shotgun (WGS) entry which is preliminary data.</text>
</comment>
<dbReference type="PANTHER" id="PTHR43222">
    <property type="entry name" value="NUDIX HYDROLASE 23"/>
    <property type="match status" value="1"/>
</dbReference>
<evidence type="ECO:0000259" key="5">
    <source>
        <dbReference type="PROSITE" id="PS51462"/>
    </source>
</evidence>
<organism evidence="6 7">
    <name type="scientific">Candidatus Methylumidiphilus alinenensis</name>
    <dbReference type="NCBI Taxonomy" id="2202197"/>
    <lineage>
        <taxon>Bacteria</taxon>
        <taxon>Pseudomonadati</taxon>
        <taxon>Pseudomonadota</taxon>
        <taxon>Gammaproteobacteria</taxon>
        <taxon>Methylococcales</taxon>
        <taxon>Candidatus Methylumidiphilus</taxon>
    </lineage>
</organism>
<sequence length="162" mass="17952">MCKLTNTGQAFPRPRVTVASVVERDGRFLVVEECTEGGEVVINQPAGHVEQGETLLEAAVRETFEETAWQFTPEFLIGVYLWAHPSGSSYLRVCLAGSVSEYQADSPLDEGILGTHWFTRGELQAQNERLRSPLVLAVIDDYLAGERYPLSVLKSFLCSSSR</sequence>
<evidence type="ECO:0000256" key="4">
    <source>
        <dbReference type="RuleBase" id="RU364043"/>
    </source>
</evidence>
<dbReference type="GO" id="GO:0017111">
    <property type="term" value="F:ribonucleoside triphosphate phosphatase activity"/>
    <property type="evidence" value="ECO:0007669"/>
    <property type="project" value="InterPro"/>
</dbReference>
<dbReference type="InterPro" id="IPR000086">
    <property type="entry name" value="NUDIX_hydrolase_dom"/>
</dbReference>
<name>A0A2W4SWZ6_9GAMM</name>